<protein>
    <submittedName>
        <fullName evidence="3">Uncharacterized protein</fullName>
    </submittedName>
</protein>
<keyword evidence="2" id="KW-0472">Membrane</keyword>
<organism evidence="3 4">
    <name type="scientific">Alkalihalobacillus alcalophilus ATCC 27647 = CGMCC 1.3604</name>
    <dbReference type="NCBI Taxonomy" id="1218173"/>
    <lineage>
        <taxon>Bacteria</taxon>
        <taxon>Bacillati</taxon>
        <taxon>Bacillota</taxon>
        <taxon>Bacilli</taxon>
        <taxon>Bacillales</taxon>
        <taxon>Bacillaceae</taxon>
        <taxon>Alkalihalobacillus</taxon>
    </lineage>
</organism>
<sequence>MNVKKPFVVMIILVAVGAIIYFPFYQNSEEAGSAESKEPIETAAVNTEETVEDESEPIIQAIEGEDIEALLPLSMTEESVQNRIHHMSHGYIHARQKWGKFEVTKERLGRLIEVIEENDYENEELYLEILTRWTDGDFSNAVEDHNAIWRLQNGTVGEALRLLSADEREKYQEQHFGGKE</sequence>
<feature type="region of interest" description="Disordered" evidence="1">
    <location>
        <begin position="32"/>
        <end position="53"/>
    </location>
</feature>
<dbReference type="Pfam" id="PF19754">
    <property type="entry name" value="DUF6241"/>
    <property type="match status" value="1"/>
</dbReference>
<evidence type="ECO:0000256" key="1">
    <source>
        <dbReference type="SAM" id="MobiDB-lite"/>
    </source>
</evidence>
<proteinExistence type="predicted"/>
<dbReference type="EMBL" id="ALPT02000029">
    <property type="protein sequence ID" value="KGA97435.1"/>
    <property type="molecule type" value="Genomic_DNA"/>
</dbReference>
<evidence type="ECO:0000313" key="3">
    <source>
        <dbReference type="EMBL" id="KGA97435.1"/>
    </source>
</evidence>
<name>A0A094XF86_ALKAL</name>
<dbReference type="AlphaFoldDB" id="A0A094XF86"/>
<evidence type="ECO:0000256" key="2">
    <source>
        <dbReference type="SAM" id="Phobius"/>
    </source>
</evidence>
<keyword evidence="2" id="KW-0812">Transmembrane</keyword>
<reference evidence="3 4" key="1">
    <citation type="journal article" date="2014" name="Genome Announc.">
        <title>Draft Genome Sequence of Bacillus alcalophilus AV1934, a Classic Alkaliphile Isolated from Human Feces in 1934.</title>
        <authorList>
            <person name="Attie O."/>
            <person name="Jayaprakash A."/>
            <person name="Shah H."/>
            <person name="Paulsen I.T."/>
            <person name="Morino M."/>
            <person name="Takahashi Y."/>
            <person name="Narumi I."/>
            <person name="Sachidanandam R."/>
            <person name="Satoh K."/>
            <person name="Ito M."/>
            <person name="Krulwich T.A."/>
        </authorList>
    </citation>
    <scope>NUCLEOTIDE SEQUENCE [LARGE SCALE GENOMIC DNA]</scope>
    <source>
        <strain evidence="3 4">AV1934</strain>
    </source>
</reference>
<keyword evidence="2" id="KW-1133">Transmembrane helix</keyword>
<keyword evidence="4" id="KW-1185">Reference proteome</keyword>
<dbReference type="STRING" id="1218173.BALCAV_0210165"/>
<dbReference type="InterPro" id="IPR046208">
    <property type="entry name" value="DUF6241"/>
</dbReference>
<feature type="transmembrane region" description="Helical" evidence="2">
    <location>
        <begin position="7"/>
        <end position="25"/>
    </location>
</feature>
<dbReference type="Proteomes" id="UP000002754">
    <property type="component" value="Unassembled WGS sequence"/>
</dbReference>
<comment type="caution">
    <text evidence="3">The sequence shown here is derived from an EMBL/GenBank/DDBJ whole genome shotgun (WGS) entry which is preliminary data.</text>
</comment>
<dbReference type="eggNOG" id="ENOG5032VH8">
    <property type="taxonomic scope" value="Bacteria"/>
</dbReference>
<evidence type="ECO:0000313" key="4">
    <source>
        <dbReference type="Proteomes" id="UP000002754"/>
    </source>
</evidence>
<accession>A0A094XF86</accession>
<gene>
    <name evidence="3" type="ORF">BALCAV_0210165</name>
</gene>